<keyword evidence="1" id="KW-0472">Membrane</keyword>
<dbReference type="PANTHER" id="PTHR40446">
    <property type="entry name" value="N-ACETYLGLUCOSAMINE-1-PHOSPHODIESTER ALPHA-N-ACETYLGLUCOSAMINIDASE"/>
    <property type="match status" value="1"/>
</dbReference>
<dbReference type="InterPro" id="IPR018711">
    <property type="entry name" value="NAGPA"/>
</dbReference>
<evidence type="ECO:0000313" key="3">
    <source>
        <dbReference type="EMBL" id="HIT37527.1"/>
    </source>
</evidence>
<dbReference type="Pfam" id="PF09992">
    <property type="entry name" value="NAGPA"/>
    <property type="match status" value="1"/>
</dbReference>
<evidence type="ECO:0000256" key="1">
    <source>
        <dbReference type="SAM" id="Phobius"/>
    </source>
</evidence>
<keyword evidence="3" id="KW-0326">Glycosidase</keyword>
<evidence type="ECO:0000259" key="2">
    <source>
        <dbReference type="Pfam" id="PF09992"/>
    </source>
</evidence>
<proteinExistence type="predicted"/>
<sequence length="361" mass="39560">MSKKNLDKTILMPGILDEIKKEKRKEKKLITKIIIALFIIGSSFSLFLFYGPIDGFRNFWITSAMTSMSHQYLATWFYNDDVINEVLSNNHIIEVDENTNPDLINFKDYDTNQKIYENEYEKEILTKDPGNDLYKVIEVSGSGYQGYLVAIYDPSRVSIATTAYLGKRGEAITTVAKRENAIIAINAGGFYDPDWNSNGALPHGTVIKDGKIVSDYDDARMGGGFVGFTNDNKLVLGKMSAEEALAMGIRDAVEFGPFLIVNGKSSFVKGNGGWGIAPRTAIGQREDGIVLFLVINGRLATSIGADMGDLTEIMENYGAVNAANMDGGSSSALVINNEIINTPVAGGKDGLRDIPTFWIVK</sequence>
<reference evidence="3" key="1">
    <citation type="submission" date="2020-10" db="EMBL/GenBank/DDBJ databases">
        <authorList>
            <person name="Gilroy R."/>
        </authorList>
    </citation>
    <scope>NUCLEOTIDE SEQUENCE</scope>
    <source>
        <strain evidence="3">CHK195-26880</strain>
    </source>
</reference>
<comment type="caution">
    <text evidence="3">The sequence shown here is derived from an EMBL/GenBank/DDBJ whole genome shotgun (WGS) entry which is preliminary data.</text>
</comment>
<dbReference type="Proteomes" id="UP000886833">
    <property type="component" value="Unassembled WGS sequence"/>
</dbReference>
<dbReference type="EMBL" id="DVKQ01000046">
    <property type="protein sequence ID" value="HIT37527.1"/>
    <property type="molecule type" value="Genomic_DNA"/>
</dbReference>
<keyword evidence="1" id="KW-0812">Transmembrane</keyword>
<keyword evidence="1" id="KW-1133">Transmembrane helix</keyword>
<feature type="domain" description="Phosphodiester glycosidase" evidence="2">
    <location>
        <begin position="180"/>
        <end position="360"/>
    </location>
</feature>
<gene>
    <name evidence="3" type="ORF">IAB59_03495</name>
</gene>
<protein>
    <submittedName>
        <fullName evidence="3">Phosphodiester glycosidase family protein</fullName>
    </submittedName>
</protein>
<dbReference type="GO" id="GO:0016798">
    <property type="term" value="F:hydrolase activity, acting on glycosyl bonds"/>
    <property type="evidence" value="ECO:0007669"/>
    <property type="project" value="UniProtKB-KW"/>
</dbReference>
<organism evidence="3 4">
    <name type="scientific">Candidatus Onthousia faecipullorum</name>
    <dbReference type="NCBI Taxonomy" id="2840887"/>
    <lineage>
        <taxon>Bacteria</taxon>
        <taxon>Bacillati</taxon>
        <taxon>Bacillota</taxon>
        <taxon>Bacilli</taxon>
        <taxon>Candidatus Onthousia</taxon>
    </lineage>
</organism>
<name>A0A9D1KCN0_9FIRM</name>
<dbReference type="AlphaFoldDB" id="A0A9D1KCN0"/>
<accession>A0A9D1KCN0</accession>
<keyword evidence="3" id="KW-0378">Hydrolase</keyword>
<evidence type="ECO:0000313" key="4">
    <source>
        <dbReference type="Proteomes" id="UP000886833"/>
    </source>
</evidence>
<feature type="transmembrane region" description="Helical" evidence="1">
    <location>
        <begin position="29"/>
        <end position="50"/>
    </location>
</feature>
<reference evidence="3" key="2">
    <citation type="journal article" date="2021" name="PeerJ">
        <title>Extensive microbial diversity within the chicken gut microbiome revealed by metagenomics and culture.</title>
        <authorList>
            <person name="Gilroy R."/>
            <person name="Ravi A."/>
            <person name="Getino M."/>
            <person name="Pursley I."/>
            <person name="Horton D.L."/>
            <person name="Alikhan N.F."/>
            <person name="Baker D."/>
            <person name="Gharbi K."/>
            <person name="Hall N."/>
            <person name="Watson M."/>
            <person name="Adriaenssens E.M."/>
            <person name="Foster-Nyarko E."/>
            <person name="Jarju S."/>
            <person name="Secka A."/>
            <person name="Antonio M."/>
            <person name="Oren A."/>
            <person name="Chaudhuri R.R."/>
            <person name="La Ragione R."/>
            <person name="Hildebrand F."/>
            <person name="Pallen M.J."/>
        </authorList>
    </citation>
    <scope>NUCLEOTIDE SEQUENCE</scope>
    <source>
        <strain evidence="3">CHK195-26880</strain>
    </source>
</reference>
<dbReference type="PANTHER" id="PTHR40446:SF2">
    <property type="entry name" value="N-ACETYLGLUCOSAMINE-1-PHOSPHODIESTER ALPHA-N-ACETYLGLUCOSAMINIDASE"/>
    <property type="match status" value="1"/>
</dbReference>